<comment type="caution">
    <text evidence="1">The sequence shown here is derived from an EMBL/GenBank/DDBJ whole genome shotgun (WGS) entry which is preliminary data.</text>
</comment>
<proteinExistence type="predicted"/>
<evidence type="ECO:0000313" key="2">
    <source>
        <dbReference type="Proteomes" id="UP000325902"/>
    </source>
</evidence>
<dbReference type="OrthoDB" id="3796889at2759"/>
<reference evidence="1 2" key="1">
    <citation type="journal article" date="2019" name="Sci. Rep.">
        <title>A multi-omics analysis of the grapevine pathogen Lasiodiplodia theobromae reveals that temperature affects the expression of virulence- and pathogenicity-related genes.</title>
        <authorList>
            <person name="Felix C."/>
            <person name="Meneses R."/>
            <person name="Goncalves M.F.M."/>
            <person name="Tilleman L."/>
            <person name="Duarte A.S."/>
            <person name="Jorrin-Novo J.V."/>
            <person name="Van de Peer Y."/>
            <person name="Deforce D."/>
            <person name="Van Nieuwerburgh F."/>
            <person name="Esteves A.C."/>
            <person name="Alves A."/>
        </authorList>
    </citation>
    <scope>NUCLEOTIDE SEQUENCE [LARGE SCALE GENOMIC DNA]</scope>
    <source>
        <strain evidence="1 2">LA-SOL3</strain>
    </source>
</reference>
<keyword evidence="2" id="KW-1185">Reference proteome</keyword>
<gene>
    <name evidence="1" type="ORF">DBV05_g11794</name>
</gene>
<organism evidence="1 2">
    <name type="scientific">Lasiodiplodia theobromae</name>
    <dbReference type="NCBI Taxonomy" id="45133"/>
    <lineage>
        <taxon>Eukaryota</taxon>
        <taxon>Fungi</taxon>
        <taxon>Dikarya</taxon>
        <taxon>Ascomycota</taxon>
        <taxon>Pezizomycotina</taxon>
        <taxon>Dothideomycetes</taxon>
        <taxon>Dothideomycetes incertae sedis</taxon>
        <taxon>Botryosphaeriales</taxon>
        <taxon>Botryosphaeriaceae</taxon>
        <taxon>Lasiodiplodia</taxon>
    </lineage>
</organism>
<dbReference type="Proteomes" id="UP000325902">
    <property type="component" value="Unassembled WGS sequence"/>
</dbReference>
<accession>A0A5N5CVZ9</accession>
<dbReference type="EMBL" id="VCHE01000187">
    <property type="protein sequence ID" value="KAB2569529.1"/>
    <property type="molecule type" value="Genomic_DNA"/>
</dbReference>
<dbReference type="AlphaFoldDB" id="A0A5N5CVZ9"/>
<protein>
    <submittedName>
        <fullName evidence="1">Uncharacterized protein</fullName>
    </submittedName>
</protein>
<name>A0A5N5CVZ9_9PEZI</name>
<dbReference type="Gene3D" id="2.60.270.50">
    <property type="match status" value="1"/>
</dbReference>
<sequence length="795" mass="86830">MDYSSYITIDNQLSCSLTLVNYGTNSGYWEKSPPKSIGGETKSAQFQVKDYWGPYGSDGWVQYRAELDDAPRNDVKPIILIKFSCPTGANDNEFSASATAGSDPGAAQCNLFSFRNTDYPKRDHPLTVTVTITFNNTLLTASSVSSIKAPRPVTRMRNTKGVINFANNMVVWDIKSPATYEDDSEEGRAGSFFPVAIDVQDSSLAARALDLVVTVDSGILGVPVTLHGGNDVSVDVAASDETRVFTKAGTYQVRVTVSPSWASSDEPWGVVGNVVWRFAVPSTGQMLPLNATRLEYYALTRKLPHFFSQSVPVMLAWRFVPLAPGRECWLDHCYEKAFSRFGFRYDAVSGAPSYIRSRLGGPFKLASYLQDIETGSASVNCYDQAGIMQISLALGPQTADMQWAYMHEYGFIKTTDLVGWGQCNNPFFQAPSRAPQKVCDNDDRRRTWFDNHAFLIQRAARTVVDATCSPHRGDESLDRYLRAAIQTTDETTLYAKNGIKPGDESSLDTSSSGVSSIYSATMPQRRAVGSPGFGHGYDAPVSELLRLAEPLDRKPPRPKFCSDADAGAVFASPDSAWEVLRADIYMTDGVTAAEWVLRDKSGGGAQFVVECTVTAGAMQASEQFASHLQAHTGPLRDVFVRPPQRLSQCELILVTAPAVPRPASLWVYGNVFARVVQTRRGGDDDDKMASVVDALHGHLAHAAKDKTVVPRILDVVGPDEVRVGEDFIVRVSAEGRPRAAVRSDSANVVLLEANDSVLTYKFSAVEPGDDTIHFHFAHATSLMPAARSHQLTVVE</sequence>
<evidence type="ECO:0000313" key="1">
    <source>
        <dbReference type="EMBL" id="KAB2569529.1"/>
    </source>
</evidence>